<reference evidence="2" key="2">
    <citation type="submission" date="2019-11" db="EMBL/GenBank/DDBJ databases">
        <title>Improved Assembly of Tolypothrix boutellei genome.</title>
        <authorList>
            <person name="Sarangi A.N."/>
            <person name="Mukherjee M."/>
            <person name="Ghosh S."/>
            <person name="Singh D."/>
            <person name="Das A."/>
            <person name="Kant S."/>
            <person name="Prusty A."/>
            <person name="Tripathy S."/>
        </authorList>
    </citation>
    <scope>NUCLEOTIDE SEQUENCE</scope>
    <source>
        <strain evidence="2">VB521301</strain>
    </source>
</reference>
<dbReference type="EMBL" id="JHEG04000001">
    <property type="protein sequence ID" value="KAF3886440.1"/>
    <property type="molecule type" value="Genomic_DNA"/>
</dbReference>
<dbReference type="RefSeq" id="WP_038079140.1">
    <property type="nucleotide sequence ID" value="NZ_JHEG04000001.1"/>
</dbReference>
<sequence length="111" mass="12901">MNKFQEINIDFGSVDIASLDTDDEFRQEAKRLLPKALVQLGEIVGEKTWEDLQKTLKKPGGKPSASQSEKRKFIQETGRTYHRNASSRERQELEDYIVEQLRDRKRFGSSK</sequence>
<gene>
    <name evidence="3" type="ORF">DA73_0218115</name>
    <name evidence="2" type="ORF">DA73_0400013860</name>
</gene>
<comment type="caution">
    <text evidence="3">The sequence shown here is derived from an EMBL/GenBank/DDBJ whole genome shotgun (WGS) entry which is preliminary data.</text>
</comment>
<evidence type="ECO:0000256" key="1">
    <source>
        <dbReference type="SAM" id="MobiDB-lite"/>
    </source>
</evidence>
<reference evidence="3" key="1">
    <citation type="journal article" date="2015" name="Genome Announc.">
        <title>Draft Genome Sequence of Tolypothrix boutellei Strain VB521301.</title>
        <authorList>
            <person name="Chandrababunaidu M.M."/>
            <person name="Singh D."/>
            <person name="Sen D."/>
            <person name="Bhan S."/>
            <person name="Das S."/>
            <person name="Gupta A."/>
            <person name="Adhikary S.P."/>
            <person name="Tripathy S."/>
        </authorList>
    </citation>
    <scope>NUCLEOTIDE SEQUENCE</scope>
    <source>
        <strain evidence="3">VB521301</strain>
    </source>
</reference>
<name>A0A0C1QY60_9CYAN</name>
<protein>
    <submittedName>
        <fullName evidence="3">Uncharacterized protein</fullName>
    </submittedName>
</protein>
<evidence type="ECO:0000313" key="3">
    <source>
        <dbReference type="EMBL" id="KIE10469.1"/>
    </source>
</evidence>
<dbReference type="EMBL" id="JHEG02000048">
    <property type="protein sequence ID" value="KIE10469.1"/>
    <property type="molecule type" value="Genomic_DNA"/>
</dbReference>
<evidence type="ECO:0000313" key="2">
    <source>
        <dbReference type="EMBL" id="KAF3886440.1"/>
    </source>
</evidence>
<proteinExistence type="predicted"/>
<dbReference type="Proteomes" id="UP000029738">
    <property type="component" value="Unassembled WGS sequence"/>
</dbReference>
<accession>A0A0C1QY60</accession>
<evidence type="ECO:0000313" key="4">
    <source>
        <dbReference type="Proteomes" id="UP000029738"/>
    </source>
</evidence>
<feature type="region of interest" description="Disordered" evidence="1">
    <location>
        <begin position="54"/>
        <end position="90"/>
    </location>
</feature>
<dbReference type="OrthoDB" id="487363at2"/>
<keyword evidence="4" id="KW-1185">Reference proteome</keyword>
<organism evidence="3">
    <name type="scientific">Tolypothrix bouteillei VB521301</name>
    <dbReference type="NCBI Taxonomy" id="1479485"/>
    <lineage>
        <taxon>Bacteria</taxon>
        <taxon>Bacillati</taxon>
        <taxon>Cyanobacteriota</taxon>
        <taxon>Cyanophyceae</taxon>
        <taxon>Nostocales</taxon>
        <taxon>Tolypothrichaceae</taxon>
        <taxon>Tolypothrix</taxon>
    </lineage>
</organism>
<dbReference type="AlphaFoldDB" id="A0A0C1QY60"/>